<accession>A0ABY7DTL8</accession>
<protein>
    <recommendedName>
        <fullName evidence="3">SWIM-type domain-containing protein</fullName>
    </recommendedName>
</protein>
<evidence type="ECO:0000313" key="2">
    <source>
        <dbReference type="Proteomes" id="UP001164746"/>
    </source>
</evidence>
<dbReference type="Proteomes" id="UP001164746">
    <property type="component" value="Chromosome 3"/>
</dbReference>
<keyword evidence="2" id="KW-1185">Reference proteome</keyword>
<gene>
    <name evidence="1" type="ORF">MAR_025427</name>
</gene>
<name>A0ABY7DTL8_MYAAR</name>
<evidence type="ECO:0000313" key="1">
    <source>
        <dbReference type="EMBL" id="WAR01055.1"/>
    </source>
</evidence>
<organism evidence="1 2">
    <name type="scientific">Mya arenaria</name>
    <name type="common">Soft-shell clam</name>
    <dbReference type="NCBI Taxonomy" id="6604"/>
    <lineage>
        <taxon>Eukaryota</taxon>
        <taxon>Metazoa</taxon>
        <taxon>Spiralia</taxon>
        <taxon>Lophotrochozoa</taxon>
        <taxon>Mollusca</taxon>
        <taxon>Bivalvia</taxon>
        <taxon>Autobranchia</taxon>
        <taxon>Heteroconchia</taxon>
        <taxon>Euheterodonta</taxon>
        <taxon>Imparidentia</taxon>
        <taxon>Neoheterodontei</taxon>
        <taxon>Myida</taxon>
        <taxon>Myoidea</taxon>
        <taxon>Myidae</taxon>
        <taxon>Mya</taxon>
    </lineage>
</organism>
<reference evidence="1" key="1">
    <citation type="submission" date="2022-11" db="EMBL/GenBank/DDBJ databases">
        <title>Centuries of genome instability and evolution in soft-shell clam transmissible cancer (bioRxiv).</title>
        <authorList>
            <person name="Hart S.F.M."/>
            <person name="Yonemitsu M.A."/>
            <person name="Giersch R.M."/>
            <person name="Beal B.F."/>
            <person name="Arriagada G."/>
            <person name="Davis B.W."/>
            <person name="Ostrander E.A."/>
            <person name="Goff S.P."/>
            <person name="Metzger M.J."/>
        </authorList>
    </citation>
    <scope>NUCLEOTIDE SEQUENCE</scope>
    <source>
        <strain evidence="1">MELC-2E11</strain>
        <tissue evidence="1">Siphon/mantle</tissue>
    </source>
</reference>
<dbReference type="PANTHER" id="PTHR47526">
    <property type="entry name" value="ATP-DEPENDENT DNA HELICASE"/>
    <property type="match status" value="1"/>
</dbReference>
<dbReference type="EMBL" id="CP111014">
    <property type="protein sequence ID" value="WAR01055.1"/>
    <property type="molecule type" value="Genomic_DNA"/>
</dbReference>
<dbReference type="PANTHER" id="PTHR47526:SF3">
    <property type="entry name" value="PHD-TYPE DOMAIN-CONTAINING PROTEIN"/>
    <property type="match status" value="1"/>
</dbReference>
<evidence type="ECO:0008006" key="3">
    <source>
        <dbReference type="Google" id="ProtNLM"/>
    </source>
</evidence>
<sequence>MTSSEIVHRLLNEYKEGKAYRYFECGWAKEVHMHDISETIEKDRPACVGGRVLVSYCSCAAGMLGCCNHVAGVLFRVEDAVKRGITKKSKTSVLATWNVPRTKPVMRPFKAREMSWTKSSYGKE</sequence>
<proteinExistence type="predicted"/>